<dbReference type="Proteomes" id="UP000183794">
    <property type="component" value="Unassembled WGS sequence"/>
</dbReference>
<protein>
    <submittedName>
        <fullName evidence="2">Uncharacterized protein</fullName>
    </submittedName>
</protein>
<proteinExistence type="predicted"/>
<evidence type="ECO:0000256" key="1">
    <source>
        <dbReference type="SAM" id="Phobius"/>
    </source>
</evidence>
<keyword evidence="1" id="KW-0812">Transmembrane</keyword>
<dbReference type="AntiFam" id="ANF00270">
    <property type="entry name" value="Translation of CRISPR region"/>
</dbReference>
<dbReference type="EMBL" id="FPLD01000043">
    <property type="protein sequence ID" value="SGY92515.1"/>
    <property type="molecule type" value="Genomic_DNA"/>
</dbReference>
<keyword evidence="1" id="KW-1133">Transmembrane helix</keyword>
<gene>
    <name evidence="2" type="ORF">NVI5450_1370</name>
</gene>
<organism evidence="2 3">
    <name type="scientific">Moritella viscosa</name>
    <dbReference type="NCBI Taxonomy" id="80854"/>
    <lineage>
        <taxon>Bacteria</taxon>
        <taxon>Pseudomonadati</taxon>
        <taxon>Pseudomonadota</taxon>
        <taxon>Gammaproteobacteria</taxon>
        <taxon>Alteromonadales</taxon>
        <taxon>Moritellaceae</taxon>
        <taxon>Moritella</taxon>
    </lineage>
</organism>
<accession>A0A1L0DT49</accession>
<evidence type="ECO:0000313" key="2">
    <source>
        <dbReference type="EMBL" id="SGY92515.1"/>
    </source>
</evidence>
<feature type="transmembrane region" description="Helical" evidence="1">
    <location>
        <begin position="40"/>
        <end position="58"/>
    </location>
</feature>
<name>A0A1L0DT49_9GAMM</name>
<evidence type="ECO:0000313" key="3">
    <source>
        <dbReference type="Proteomes" id="UP000183794"/>
    </source>
</evidence>
<reference evidence="2 3" key="1">
    <citation type="submission" date="2016-11" db="EMBL/GenBank/DDBJ databases">
        <authorList>
            <person name="Jaros S."/>
            <person name="Januszkiewicz K."/>
            <person name="Wedrychowicz H."/>
        </authorList>
    </citation>
    <scope>NUCLEOTIDE SEQUENCE [LARGE SCALE GENOMIC DNA]</scope>
    <source>
        <strain evidence="2">NVI 5450</strain>
    </source>
</reference>
<keyword evidence="1" id="KW-0472">Membrane</keyword>
<dbReference type="AlphaFoldDB" id="A0A1L0DT49"/>
<sequence length="62" mass="6761">MGKEYASSPDFLSCLYGSEHPATFAPHWDQFLSCLYGSELSFLLSVSGAGFLSCLYGSERKA</sequence>